<comment type="caution">
    <text evidence="4">The sequence shown here is derived from an EMBL/GenBank/DDBJ whole genome shotgun (WGS) entry which is preliminary data.</text>
</comment>
<sequence>MKSTLSIFLMLLAFTATSQTGWQGKFEQMGNMLPTPNQYRTGSGEPGPSYWQQKADYKIKLELDDENQKITGSEVVTYYNNSPSALRYLWVQLDQNVRQKDNLSSLTSGTRGIPDNVTSLRTTQAQSALGDTGFDGGFKLMAVKDTKGNDLDYVVNFTMMKINLPEPLESGDSFSFNIDWWYNINDRGLIGGRSGYEYFKEDDNYLYTIAQFYPRMAVYDDFNGWQNKQFIGSGEFALTFGDFEVEITVPSDHIVASTGELQNPKDVLTSKELQRYERAKESFDKQVFIVTEDEAKKKEKSRSSKKSTWVYHAENVRDFAFASSRKFIWDAQAVKVGEKTPLAMSYYPKEGNPLWERESTKAVINTLINYSEMTIDYPYPVAISVHAASIGMEYPMICFNFGRPRPDGTYNDFVKTRMVSVIVHEVGHNYFPMIINSDERQWAWMDEGLDSFMEYMTMKRFYPDLPYNSNTPEAIIPYMKGSKDYMRPIMTNPEQSLQLGPEAYSKPSAALVVLREEVMGPELFDAAFKEYSRRWAFKHPKPADFFRTMEDASAVDLDWFWKGWFFSTDNVDVEVADVKWFKIKGENKSLEGEVKAQAGNLGGNSQTNEDNPFYGQPQELSLNDDQVRGEYRGEIDNEAIKQRFAGKNVYQITFKNNGGLITPITLEWTYKDGSKEIEKIPAEIWRRNEAEVTKLFVKDKEVDNVVFDPFKQLGDVNTENNSFPQGESRNSRFDQFKKN</sequence>
<evidence type="ECO:0000313" key="4">
    <source>
        <dbReference type="EMBL" id="KYG75339.1"/>
    </source>
</evidence>
<keyword evidence="4" id="KW-0645">Protease</keyword>
<dbReference type="EMBL" id="LRPC01000023">
    <property type="protein sequence ID" value="KYG75339.1"/>
    <property type="molecule type" value="Genomic_DNA"/>
</dbReference>
<evidence type="ECO:0000313" key="5">
    <source>
        <dbReference type="Proteomes" id="UP000075606"/>
    </source>
</evidence>
<dbReference type="Pfam" id="PF01433">
    <property type="entry name" value="Peptidase_M1"/>
    <property type="match status" value="1"/>
</dbReference>
<feature type="signal peptide" evidence="2">
    <location>
        <begin position="1"/>
        <end position="18"/>
    </location>
</feature>
<dbReference type="GO" id="GO:0008237">
    <property type="term" value="F:metallopeptidase activity"/>
    <property type="evidence" value="ECO:0007669"/>
    <property type="project" value="InterPro"/>
</dbReference>
<reference evidence="4 5" key="1">
    <citation type="submission" date="2016-01" db="EMBL/GenBank/DDBJ databases">
        <title>Genome sequencing of Roseivirga spongicola UST030701-084.</title>
        <authorList>
            <person name="Selvaratnam C."/>
            <person name="Thevarajoo S."/>
            <person name="Goh K.M."/>
            <person name="Ee R."/>
            <person name="Chan K.-G."/>
            <person name="Chong C.S."/>
        </authorList>
    </citation>
    <scope>NUCLEOTIDE SEQUENCE [LARGE SCALE GENOMIC DNA]</scope>
    <source>
        <strain evidence="4 5">UST030701-084</strain>
    </source>
</reference>
<proteinExistence type="predicted"/>
<feature type="region of interest" description="Disordered" evidence="1">
    <location>
        <begin position="716"/>
        <end position="739"/>
    </location>
</feature>
<protein>
    <submittedName>
        <fullName evidence="4">Aminopeptidase</fullName>
    </submittedName>
</protein>
<name>A0A150X9C5_9BACT</name>
<feature type="domain" description="Peptidase M1 membrane alanine aminopeptidase" evidence="3">
    <location>
        <begin position="408"/>
        <end position="564"/>
    </location>
</feature>
<dbReference type="Gene3D" id="1.10.390.10">
    <property type="entry name" value="Neutral Protease Domain 2"/>
    <property type="match status" value="1"/>
</dbReference>
<organism evidence="4 5">
    <name type="scientific">Roseivirga spongicola</name>
    <dbReference type="NCBI Taxonomy" id="333140"/>
    <lineage>
        <taxon>Bacteria</taxon>
        <taxon>Pseudomonadati</taxon>
        <taxon>Bacteroidota</taxon>
        <taxon>Cytophagia</taxon>
        <taxon>Cytophagales</taxon>
        <taxon>Roseivirgaceae</taxon>
        <taxon>Roseivirga</taxon>
    </lineage>
</organism>
<feature type="chain" id="PRO_5007574483" evidence="2">
    <location>
        <begin position="19"/>
        <end position="739"/>
    </location>
</feature>
<accession>A0A150X9C5</accession>
<dbReference type="STRING" id="333140.AWW68_11120"/>
<evidence type="ECO:0000256" key="1">
    <source>
        <dbReference type="SAM" id="MobiDB-lite"/>
    </source>
</evidence>
<dbReference type="Proteomes" id="UP000075606">
    <property type="component" value="Unassembled WGS sequence"/>
</dbReference>
<dbReference type="CDD" id="cd09604">
    <property type="entry name" value="M1_APN_like"/>
    <property type="match status" value="1"/>
</dbReference>
<feature type="region of interest" description="Disordered" evidence="1">
    <location>
        <begin position="598"/>
        <end position="619"/>
    </location>
</feature>
<feature type="compositionally biased region" description="Basic and acidic residues" evidence="1">
    <location>
        <begin position="729"/>
        <end position="739"/>
    </location>
</feature>
<feature type="compositionally biased region" description="Polar residues" evidence="1">
    <location>
        <begin position="716"/>
        <end position="728"/>
    </location>
</feature>
<dbReference type="InterPro" id="IPR014782">
    <property type="entry name" value="Peptidase_M1_dom"/>
</dbReference>
<dbReference type="AlphaFoldDB" id="A0A150X9C5"/>
<dbReference type="InterPro" id="IPR027268">
    <property type="entry name" value="Peptidase_M4/M1_CTD_sf"/>
</dbReference>
<keyword evidence="2" id="KW-0732">Signal</keyword>
<dbReference type="GO" id="GO:0008270">
    <property type="term" value="F:zinc ion binding"/>
    <property type="evidence" value="ECO:0007669"/>
    <property type="project" value="InterPro"/>
</dbReference>
<dbReference type="OrthoDB" id="9814383at2"/>
<dbReference type="GO" id="GO:0004177">
    <property type="term" value="F:aminopeptidase activity"/>
    <property type="evidence" value="ECO:0007669"/>
    <property type="project" value="UniProtKB-KW"/>
</dbReference>
<keyword evidence="4" id="KW-0378">Hydrolase</keyword>
<evidence type="ECO:0000256" key="2">
    <source>
        <dbReference type="SAM" id="SignalP"/>
    </source>
</evidence>
<dbReference type="SUPFAM" id="SSF55486">
    <property type="entry name" value="Metalloproteases ('zincins'), catalytic domain"/>
    <property type="match status" value="1"/>
</dbReference>
<keyword evidence="5" id="KW-1185">Reference proteome</keyword>
<gene>
    <name evidence="4" type="ORF">AWW68_11120</name>
</gene>
<keyword evidence="4" id="KW-0031">Aminopeptidase</keyword>
<dbReference type="RefSeq" id="WP_068221368.1">
    <property type="nucleotide sequence ID" value="NZ_LRPC01000023.1"/>
</dbReference>
<evidence type="ECO:0000259" key="3">
    <source>
        <dbReference type="Pfam" id="PF01433"/>
    </source>
</evidence>